<evidence type="ECO:0000313" key="3">
    <source>
        <dbReference type="Proteomes" id="UP000177346"/>
    </source>
</evidence>
<proteinExistence type="predicted"/>
<reference evidence="2 3" key="1">
    <citation type="journal article" date="2016" name="Nat. Commun.">
        <title>Thousands of microbial genomes shed light on interconnected biogeochemical processes in an aquifer system.</title>
        <authorList>
            <person name="Anantharaman K."/>
            <person name="Brown C.T."/>
            <person name="Hug L.A."/>
            <person name="Sharon I."/>
            <person name="Castelle C.J."/>
            <person name="Probst A.J."/>
            <person name="Thomas B.C."/>
            <person name="Singh A."/>
            <person name="Wilkins M.J."/>
            <person name="Karaoz U."/>
            <person name="Brodie E.L."/>
            <person name="Williams K.H."/>
            <person name="Hubbard S.S."/>
            <person name="Banfield J.F."/>
        </authorList>
    </citation>
    <scope>NUCLEOTIDE SEQUENCE [LARGE SCALE GENOMIC DNA]</scope>
</reference>
<sequence length="152" mass="17729">MKMHSDADNALIERVVEKYNNNGKILWAKVAEEIGAALDRKITPGAVKIWHYRVVARDGVKQSQRAGDKTWERTQRWIENLLASNYRIRAKLYSKKGKRRASAKTELLKKKVKELREEIAKLKTELKSHRPILRWWVRTRKALKSAGKALIE</sequence>
<name>A0A1F5XH14_9BACT</name>
<dbReference type="AlphaFoldDB" id="A0A1F5XH14"/>
<feature type="coiled-coil region" evidence="1">
    <location>
        <begin position="98"/>
        <end position="125"/>
    </location>
</feature>
<gene>
    <name evidence="2" type="ORF">A3B19_03240</name>
</gene>
<evidence type="ECO:0000313" key="2">
    <source>
        <dbReference type="EMBL" id="OGF87224.1"/>
    </source>
</evidence>
<protein>
    <submittedName>
        <fullName evidence="2">Uncharacterized protein</fullName>
    </submittedName>
</protein>
<comment type="caution">
    <text evidence="2">The sequence shown here is derived from an EMBL/GenBank/DDBJ whole genome shotgun (WGS) entry which is preliminary data.</text>
</comment>
<dbReference type="EMBL" id="MFIF01000006">
    <property type="protein sequence ID" value="OGF87224.1"/>
    <property type="molecule type" value="Genomic_DNA"/>
</dbReference>
<keyword evidence="1" id="KW-0175">Coiled coil</keyword>
<evidence type="ECO:0000256" key="1">
    <source>
        <dbReference type="SAM" id="Coils"/>
    </source>
</evidence>
<organism evidence="2 3">
    <name type="scientific">Candidatus Giovannonibacteria bacterium RIFCSPLOWO2_01_FULL_46_32</name>
    <dbReference type="NCBI Taxonomy" id="1798353"/>
    <lineage>
        <taxon>Bacteria</taxon>
        <taxon>Candidatus Giovannoniibacteriota</taxon>
    </lineage>
</organism>
<accession>A0A1F5XH14</accession>
<dbReference type="Proteomes" id="UP000177346">
    <property type="component" value="Unassembled WGS sequence"/>
</dbReference>